<evidence type="ECO:0000313" key="10">
    <source>
        <dbReference type="EMBL" id="CAK6449606.1"/>
    </source>
</evidence>
<dbReference type="CDD" id="cd00633">
    <property type="entry name" value="Secretoglobin"/>
    <property type="match status" value="1"/>
</dbReference>
<dbReference type="InterPro" id="IPR000329">
    <property type="entry name" value="Uteroglobin"/>
</dbReference>
<reference evidence="10" key="1">
    <citation type="submission" date="2023-12" db="EMBL/GenBank/DDBJ databases">
        <authorList>
            <person name="Brown T."/>
        </authorList>
    </citation>
    <scope>NUCLEOTIDE SEQUENCE</scope>
</reference>
<dbReference type="EMBL" id="OY882866">
    <property type="protein sequence ID" value="CAK6449606.1"/>
    <property type="molecule type" value="Genomic_DNA"/>
</dbReference>
<feature type="signal peptide" evidence="9">
    <location>
        <begin position="1"/>
        <end position="21"/>
    </location>
</feature>
<dbReference type="Gene3D" id="1.10.210.10">
    <property type="entry name" value="Secretoglobin"/>
    <property type="match status" value="1"/>
</dbReference>
<dbReference type="Proteomes" id="UP001314169">
    <property type="component" value="Chromosome 9"/>
</dbReference>
<dbReference type="PANTHER" id="PTHR11332">
    <property type="entry name" value="SECRETOGLOBIN FAMILY 1D"/>
    <property type="match status" value="1"/>
</dbReference>
<evidence type="ECO:0000256" key="4">
    <source>
        <dbReference type="ARBA" id="ARBA00022729"/>
    </source>
</evidence>
<name>A0ABP0AL38_PIPNA</name>
<evidence type="ECO:0000256" key="9">
    <source>
        <dbReference type="SAM" id="SignalP"/>
    </source>
</evidence>
<keyword evidence="4 9" id="KW-0732">Signal</keyword>
<keyword evidence="5" id="KW-0593">Phospholipase A2 inhibitor</keyword>
<feature type="chain" id="PRO_5045748175" description="Uteroglobin" evidence="9">
    <location>
        <begin position="22"/>
        <end position="94"/>
    </location>
</feature>
<gene>
    <name evidence="10" type="ORF">MPIPNATIZW_LOCUS17912</name>
</gene>
<evidence type="ECO:0000256" key="5">
    <source>
        <dbReference type="ARBA" id="ARBA00023005"/>
    </source>
</evidence>
<evidence type="ECO:0000256" key="8">
    <source>
        <dbReference type="ARBA" id="ARBA00038364"/>
    </source>
</evidence>
<dbReference type="PROSITE" id="PS51311">
    <property type="entry name" value="SCGB"/>
    <property type="match status" value="1"/>
</dbReference>
<evidence type="ECO:0000256" key="7">
    <source>
        <dbReference type="ARBA" id="ARBA00031712"/>
    </source>
</evidence>
<dbReference type="SUPFAM" id="SSF48201">
    <property type="entry name" value="Uteroglobin-like"/>
    <property type="match status" value="1"/>
</dbReference>
<evidence type="ECO:0000256" key="2">
    <source>
        <dbReference type="ARBA" id="ARBA00020696"/>
    </source>
</evidence>
<keyword evidence="3" id="KW-0964">Secreted</keyword>
<dbReference type="Pfam" id="PF01099">
    <property type="entry name" value="Uteroglobin"/>
    <property type="match status" value="1"/>
</dbReference>
<comment type="subcellular location">
    <subcellularLocation>
        <location evidence="1">Secreted</location>
    </subcellularLocation>
</comment>
<evidence type="ECO:0000256" key="6">
    <source>
        <dbReference type="ARBA" id="ARBA00023157"/>
    </source>
</evidence>
<proteinExistence type="inferred from homology"/>
<organism evidence="10 11">
    <name type="scientific">Pipistrellus nathusii</name>
    <name type="common">Nathusius' pipistrelle</name>
    <dbReference type="NCBI Taxonomy" id="59473"/>
    <lineage>
        <taxon>Eukaryota</taxon>
        <taxon>Metazoa</taxon>
        <taxon>Chordata</taxon>
        <taxon>Craniata</taxon>
        <taxon>Vertebrata</taxon>
        <taxon>Euteleostomi</taxon>
        <taxon>Mammalia</taxon>
        <taxon>Eutheria</taxon>
        <taxon>Laurasiatheria</taxon>
        <taxon>Chiroptera</taxon>
        <taxon>Yangochiroptera</taxon>
        <taxon>Vespertilionidae</taxon>
        <taxon>Pipistrellus</taxon>
    </lineage>
</organism>
<evidence type="ECO:0000256" key="3">
    <source>
        <dbReference type="ARBA" id="ARBA00022525"/>
    </source>
</evidence>
<accession>A0ABP0AL38</accession>
<evidence type="ECO:0000313" key="11">
    <source>
        <dbReference type="Proteomes" id="UP001314169"/>
    </source>
</evidence>
<dbReference type="InterPro" id="IPR016126">
    <property type="entry name" value="Secretoglobin"/>
</dbReference>
<dbReference type="InterPro" id="IPR035960">
    <property type="entry name" value="Secretoglobin_sf"/>
</dbReference>
<sequence length="94" mass="10519">MKLALPLLLVTLALCCPDANAGEVCPALHSVMFSFLLDPREEYQRKISDFDAPEEAVQGAMKVKTCVDKMSRMNRLAMAHFVKIVEFECKKQSA</sequence>
<evidence type="ECO:0000256" key="1">
    <source>
        <dbReference type="ARBA" id="ARBA00004613"/>
    </source>
</evidence>
<keyword evidence="6" id="KW-1015">Disulfide bond</keyword>
<keyword evidence="11" id="KW-1185">Reference proteome</keyword>
<dbReference type="PRINTS" id="PR00486">
    <property type="entry name" value="UTEROGLOBIN"/>
</dbReference>
<dbReference type="PANTHER" id="PTHR11332:SF6">
    <property type="entry name" value="SECRETOGLOBIN FAMILY 1D MEMBER 4"/>
    <property type="match status" value="1"/>
</dbReference>
<protein>
    <recommendedName>
        <fullName evidence="2">Uteroglobin</fullName>
    </recommendedName>
    <alternativeName>
        <fullName evidence="7">Secretoglobin family 1A member 1</fullName>
    </alternativeName>
</protein>
<comment type="similarity">
    <text evidence="8">Belongs to the secretoglobin family. Lipophilin subfamily.</text>
</comment>